<evidence type="ECO:0000313" key="10">
    <source>
        <dbReference type="Proteomes" id="UP000824239"/>
    </source>
</evidence>
<feature type="binding site" evidence="7">
    <location>
        <position position="325"/>
    </location>
    <ligand>
        <name>phosphoenolpyruvate</name>
        <dbReference type="ChEBI" id="CHEBI:58702"/>
    </ligand>
</feature>
<evidence type="ECO:0000256" key="1">
    <source>
        <dbReference type="ARBA" id="ARBA00004811"/>
    </source>
</evidence>
<comment type="caution">
    <text evidence="7">Lacks conserved residue(s) required for the propagation of feature annotation.</text>
</comment>
<dbReference type="InterPro" id="IPR001986">
    <property type="entry name" value="Enolpyruvate_Tfrase_dom"/>
</dbReference>
<comment type="pathway">
    <text evidence="1 7">Metabolic intermediate biosynthesis; chorismate biosynthesis; chorismate from D-erythrose 4-phosphate and phosphoenolpyruvate: step 6/7.</text>
</comment>
<dbReference type="InterPro" id="IPR023193">
    <property type="entry name" value="EPSP_synthase_CS"/>
</dbReference>
<dbReference type="PANTHER" id="PTHR21090">
    <property type="entry name" value="AROM/DEHYDROQUINATE SYNTHASE"/>
    <property type="match status" value="1"/>
</dbReference>
<feature type="binding site" evidence="7">
    <location>
        <position position="88"/>
    </location>
    <ligand>
        <name>phosphoenolpyruvate</name>
        <dbReference type="ChEBI" id="CHEBI:58702"/>
    </ligand>
</feature>
<feature type="domain" description="Enolpyruvate transferase" evidence="8">
    <location>
        <begin position="8"/>
        <end position="399"/>
    </location>
</feature>
<sequence length="409" mass="41936">MDVTILPGKLSGTVAAIPSKSAAHRLLIAAALAQAPTAIACPAVSQDILATARCLSALGAKVLHTEAGFTVVPGPAPQAALLPCGESGSTLRFLLPVAAALGVEATFQMEGRLPQRPLFPLDRELTSHGAVLTRTTETTLTVSGQLAPGAYALPGDVSSQYITGLLFALPLLGEASTLTVAGRIESAPYLRLTEAALSQFGAAPQWHAPVYDIAPRAFQSPGSAVVEGDWSNAAFFLASGAAVSGLDLHSCQGDRAILWLLSRFGAAVSQQGDTAAVTLGPLQAQDIDAAAIPDLVPVLAVLAANAKGTSRIFNAARLRLKESDRLETVAALLRSLGGDVTVTADGLIIQGTGLTGGTVESFFDHRIAMAAAVAATFASGPVTIRNAQAVEKSYPGFWADFQALGGKLQ</sequence>
<evidence type="ECO:0000313" key="9">
    <source>
        <dbReference type="EMBL" id="HIR51438.1"/>
    </source>
</evidence>
<proteinExistence type="inferred from homology"/>
<dbReference type="GO" id="GO:0008652">
    <property type="term" value="P:amino acid biosynthetic process"/>
    <property type="evidence" value="ECO:0007669"/>
    <property type="project" value="UniProtKB-KW"/>
</dbReference>
<comment type="subcellular location">
    <subcellularLocation>
        <location evidence="7">Cytoplasm</location>
    </subcellularLocation>
</comment>
<feature type="binding site" evidence="7">
    <location>
        <position position="25"/>
    </location>
    <ligand>
        <name>3-phosphoshikimate</name>
        <dbReference type="ChEBI" id="CHEBI:145989"/>
    </ligand>
</feature>
<name>A0A9D1DIT6_9FIRM</name>
<evidence type="ECO:0000256" key="4">
    <source>
        <dbReference type="ARBA" id="ARBA00022679"/>
    </source>
</evidence>
<dbReference type="Proteomes" id="UP000824239">
    <property type="component" value="Unassembled WGS sequence"/>
</dbReference>
<feature type="binding site" evidence="7">
    <location>
        <position position="116"/>
    </location>
    <ligand>
        <name>phosphoenolpyruvate</name>
        <dbReference type="ChEBI" id="CHEBI:58702"/>
    </ligand>
</feature>
<reference evidence="9" key="2">
    <citation type="journal article" date="2021" name="PeerJ">
        <title>Extensive microbial diversity within the chicken gut microbiome revealed by metagenomics and culture.</title>
        <authorList>
            <person name="Gilroy R."/>
            <person name="Ravi A."/>
            <person name="Getino M."/>
            <person name="Pursley I."/>
            <person name="Horton D.L."/>
            <person name="Alikhan N.F."/>
            <person name="Baker D."/>
            <person name="Gharbi K."/>
            <person name="Hall N."/>
            <person name="Watson M."/>
            <person name="Adriaenssens E.M."/>
            <person name="Foster-Nyarko E."/>
            <person name="Jarju S."/>
            <person name="Secka A."/>
            <person name="Antonio M."/>
            <person name="Oren A."/>
            <person name="Chaudhuri R.R."/>
            <person name="La Ragione R."/>
            <person name="Hildebrand F."/>
            <person name="Pallen M.J."/>
        </authorList>
    </citation>
    <scope>NUCLEOTIDE SEQUENCE</scope>
    <source>
        <strain evidence="9">ChiBcec15-4380</strain>
    </source>
</reference>
<feature type="binding site" evidence="7">
    <location>
        <position position="20"/>
    </location>
    <ligand>
        <name>3-phosphoshikimate</name>
        <dbReference type="ChEBI" id="CHEBI:145989"/>
    </ligand>
</feature>
<keyword evidence="5 7" id="KW-0057">Aromatic amino acid biosynthesis</keyword>
<protein>
    <recommendedName>
        <fullName evidence="7">3-phosphoshikimate 1-carboxyvinyltransferase</fullName>
        <ecNumber evidence="7">2.5.1.19</ecNumber>
    </recommendedName>
    <alternativeName>
        <fullName evidence="7">5-enolpyruvylshikimate-3-phosphate synthase</fullName>
        <shortName evidence="7">EPSP synthase</shortName>
        <shortName evidence="7">EPSPS</shortName>
    </alternativeName>
</protein>
<comment type="subunit">
    <text evidence="7">Monomer.</text>
</comment>
<dbReference type="SUPFAM" id="SSF55205">
    <property type="entry name" value="EPT/RTPC-like"/>
    <property type="match status" value="1"/>
</dbReference>
<dbReference type="PIRSF" id="PIRSF000505">
    <property type="entry name" value="EPSPS"/>
    <property type="match status" value="1"/>
</dbReference>
<dbReference type="AlphaFoldDB" id="A0A9D1DIT6"/>
<dbReference type="GO" id="GO:0005737">
    <property type="term" value="C:cytoplasm"/>
    <property type="evidence" value="ECO:0007669"/>
    <property type="project" value="UniProtKB-SubCell"/>
</dbReference>
<evidence type="ECO:0000256" key="6">
    <source>
        <dbReference type="ARBA" id="ARBA00044633"/>
    </source>
</evidence>
<feature type="binding site" evidence="7">
    <location>
        <position position="321"/>
    </location>
    <ligand>
        <name>3-phosphoshikimate</name>
        <dbReference type="ChEBI" id="CHEBI:145989"/>
    </ligand>
</feature>
<feature type="binding site" evidence="7">
    <location>
        <position position="392"/>
    </location>
    <ligand>
        <name>phosphoenolpyruvate</name>
        <dbReference type="ChEBI" id="CHEBI:58702"/>
    </ligand>
</feature>
<organism evidence="9 10">
    <name type="scientific">Candidatus Avoscillospira avicola</name>
    <dbReference type="NCBI Taxonomy" id="2840706"/>
    <lineage>
        <taxon>Bacteria</taxon>
        <taxon>Bacillati</taxon>
        <taxon>Bacillota</taxon>
        <taxon>Clostridia</taxon>
        <taxon>Eubacteriales</taxon>
        <taxon>Oscillospiraceae</taxon>
        <taxon>Oscillospiraceae incertae sedis</taxon>
        <taxon>Candidatus Avoscillospira</taxon>
    </lineage>
</organism>
<dbReference type="GO" id="GO:0009423">
    <property type="term" value="P:chorismate biosynthetic process"/>
    <property type="evidence" value="ECO:0007669"/>
    <property type="project" value="UniProtKB-UniRule"/>
</dbReference>
<dbReference type="PANTHER" id="PTHR21090:SF5">
    <property type="entry name" value="PENTAFUNCTIONAL AROM POLYPEPTIDE"/>
    <property type="match status" value="1"/>
</dbReference>
<dbReference type="GO" id="GO:0003866">
    <property type="term" value="F:3-phosphoshikimate 1-carboxyvinyltransferase activity"/>
    <property type="evidence" value="ECO:0007669"/>
    <property type="project" value="UniProtKB-UniRule"/>
</dbReference>
<feature type="binding site" evidence="7">
    <location>
        <position position="21"/>
    </location>
    <ligand>
        <name>3-phosphoshikimate</name>
        <dbReference type="ChEBI" id="CHEBI:145989"/>
    </ligand>
</feature>
<dbReference type="EC" id="2.5.1.19" evidence="7"/>
<evidence type="ECO:0000256" key="5">
    <source>
        <dbReference type="ARBA" id="ARBA00023141"/>
    </source>
</evidence>
<comment type="similarity">
    <text evidence="2 7">Belongs to the EPSP synthase family.</text>
</comment>
<reference evidence="9" key="1">
    <citation type="submission" date="2020-10" db="EMBL/GenBank/DDBJ databases">
        <authorList>
            <person name="Gilroy R."/>
        </authorList>
    </citation>
    <scope>NUCLEOTIDE SEQUENCE</scope>
    <source>
        <strain evidence="9">ChiBcec15-4380</strain>
    </source>
</reference>
<dbReference type="NCBIfam" id="TIGR01356">
    <property type="entry name" value="aroA"/>
    <property type="match status" value="1"/>
</dbReference>
<evidence type="ECO:0000259" key="8">
    <source>
        <dbReference type="Pfam" id="PF00275"/>
    </source>
</evidence>
<dbReference type="InterPro" id="IPR006264">
    <property type="entry name" value="EPSP_synthase"/>
</dbReference>
<dbReference type="HAMAP" id="MF_00210">
    <property type="entry name" value="EPSP_synth"/>
    <property type="match status" value="1"/>
</dbReference>
<feature type="binding site" evidence="7">
    <location>
        <position position="186"/>
    </location>
    <ligand>
        <name>3-phosphoshikimate</name>
        <dbReference type="ChEBI" id="CHEBI:145989"/>
    </ligand>
</feature>
<dbReference type="InterPro" id="IPR036968">
    <property type="entry name" value="Enolpyruvate_Tfrase_sf"/>
</dbReference>
<evidence type="ECO:0000256" key="7">
    <source>
        <dbReference type="HAMAP-Rule" id="MF_00210"/>
    </source>
</evidence>
<accession>A0A9D1DIT6</accession>
<feature type="binding site" evidence="7">
    <location>
        <position position="158"/>
    </location>
    <ligand>
        <name>3-phosphoshikimate</name>
        <dbReference type="ChEBI" id="CHEBI:145989"/>
    </ligand>
</feature>
<keyword evidence="4 7" id="KW-0808">Transferase</keyword>
<feature type="binding site" evidence="7">
    <location>
        <position position="294"/>
    </location>
    <ligand>
        <name>3-phosphoshikimate</name>
        <dbReference type="ChEBI" id="CHEBI:145989"/>
    </ligand>
</feature>
<dbReference type="Gene3D" id="3.65.10.10">
    <property type="entry name" value="Enolpyruvate transferase domain"/>
    <property type="match status" value="2"/>
</dbReference>
<dbReference type="Pfam" id="PF00275">
    <property type="entry name" value="EPSP_synthase"/>
    <property type="match status" value="1"/>
</dbReference>
<dbReference type="PROSITE" id="PS00885">
    <property type="entry name" value="EPSP_SYNTHASE_2"/>
    <property type="match status" value="1"/>
</dbReference>
<feature type="binding site" evidence="7">
    <location>
        <position position="160"/>
    </location>
    <ligand>
        <name>3-phosphoshikimate</name>
        <dbReference type="ChEBI" id="CHEBI:145989"/>
    </ligand>
</feature>
<dbReference type="EMBL" id="DVHE01000072">
    <property type="protein sequence ID" value="HIR51438.1"/>
    <property type="molecule type" value="Genomic_DNA"/>
</dbReference>
<gene>
    <name evidence="7 9" type="primary">aroA</name>
    <name evidence="9" type="ORF">IAA53_09250</name>
</gene>
<dbReference type="InterPro" id="IPR013792">
    <property type="entry name" value="RNA3'P_cycl/enolpyr_Trfase_a/b"/>
</dbReference>
<feature type="active site" description="Proton acceptor" evidence="7">
    <location>
        <position position="294"/>
    </location>
</feature>
<evidence type="ECO:0000256" key="3">
    <source>
        <dbReference type="ARBA" id="ARBA00022605"/>
    </source>
</evidence>
<evidence type="ECO:0000256" key="2">
    <source>
        <dbReference type="ARBA" id="ARBA00009948"/>
    </source>
</evidence>
<comment type="caution">
    <text evidence="9">The sequence shown here is derived from an EMBL/GenBank/DDBJ whole genome shotgun (WGS) entry which is preliminary data.</text>
</comment>
<feature type="binding site" evidence="7">
    <location>
        <position position="160"/>
    </location>
    <ligand>
        <name>phosphoenolpyruvate</name>
        <dbReference type="ChEBI" id="CHEBI:58702"/>
    </ligand>
</feature>
<dbReference type="GO" id="GO:0009073">
    <property type="term" value="P:aromatic amino acid family biosynthetic process"/>
    <property type="evidence" value="ECO:0007669"/>
    <property type="project" value="UniProtKB-KW"/>
</dbReference>
<keyword evidence="7" id="KW-0963">Cytoplasm</keyword>
<keyword evidence="3 7" id="KW-0028">Amino-acid biosynthesis</keyword>
<feature type="binding site" evidence="7">
    <location>
        <position position="20"/>
    </location>
    <ligand>
        <name>phosphoenolpyruvate</name>
        <dbReference type="ChEBI" id="CHEBI:58702"/>
    </ligand>
</feature>
<feature type="binding site" evidence="7">
    <location>
        <position position="366"/>
    </location>
    <ligand>
        <name>phosphoenolpyruvate</name>
        <dbReference type="ChEBI" id="CHEBI:58702"/>
    </ligand>
</feature>
<comment type="catalytic activity">
    <reaction evidence="6">
        <text>3-phosphoshikimate + phosphoenolpyruvate = 5-O-(1-carboxyvinyl)-3-phosphoshikimate + phosphate</text>
        <dbReference type="Rhea" id="RHEA:21256"/>
        <dbReference type="ChEBI" id="CHEBI:43474"/>
        <dbReference type="ChEBI" id="CHEBI:57701"/>
        <dbReference type="ChEBI" id="CHEBI:58702"/>
        <dbReference type="ChEBI" id="CHEBI:145989"/>
        <dbReference type="EC" id="2.5.1.19"/>
    </reaction>
    <physiologicalReaction direction="left-to-right" evidence="6">
        <dbReference type="Rhea" id="RHEA:21257"/>
    </physiologicalReaction>
</comment>
<comment type="function">
    <text evidence="7">Catalyzes the transfer of the enolpyruvyl moiety of phosphoenolpyruvate (PEP) to the 5-hydroxyl of shikimate-3-phosphate (S3P) to produce enolpyruvyl shikimate-3-phosphate and inorganic phosphate.</text>
</comment>
<feature type="binding site" evidence="7">
    <location>
        <position position="159"/>
    </location>
    <ligand>
        <name>3-phosphoshikimate</name>
        <dbReference type="ChEBI" id="CHEBI:145989"/>
    </ligand>
</feature>